<dbReference type="InterPro" id="IPR044644">
    <property type="entry name" value="DinF-like"/>
</dbReference>
<evidence type="ECO:0000256" key="5">
    <source>
        <dbReference type="ARBA" id="ARBA00023136"/>
    </source>
</evidence>
<keyword evidence="5 6" id="KW-0472">Membrane</keyword>
<organism evidence="7 8">
    <name type="scientific">Aegilops tauschii subsp. strangulata</name>
    <name type="common">Goatgrass</name>
    <dbReference type="NCBI Taxonomy" id="200361"/>
    <lineage>
        <taxon>Eukaryota</taxon>
        <taxon>Viridiplantae</taxon>
        <taxon>Streptophyta</taxon>
        <taxon>Embryophyta</taxon>
        <taxon>Tracheophyta</taxon>
        <taxon>Spermatophyta</taxon>
        <taxon>Magnoliopsida</taxon>
        <taxon>Liliopsida</taxon>
        <taxon>Poales</taxon>
        <taxon>Poaceae</taxon>
        <taxon>BOP clade</taxon>
        <taxon>Pooideae</taxon>
        <taxon>Triticodae</taxon>
        <taxon>Triticeae</taxon>
        <taxon>Triticinae</taxon>
        <taxon>Aegilops</taxon>
    </lineage>
</organism>
<evidence type="ECO:0000256" key="3">
    <source>
        <dbReference type="ARBA" id="ARBA00022692"/>
    </source>
</evidence>
<dbReference type="AlphaFoldDB" id="A0A453KE45"/>
<dbReference type="GO" id="GO:0015297">
    <property type="term" value="F:antiporter activity"/>
    <property type="evidence" value="ECO:0007669"/>
    <property type="project" value="InterPro"/>
</dbReference>
<evidence type="ECO:0000256" key="1">
    <source>
        <dbReference type="ARBA" id="ARBA00004141"/>
    </source>
</evidence>
<dbReference type="Gramene" id="AET5Gv20388900.2">
    <property type="protein sequence ID" value="AET5Gv20388900.2"/>
    <property type="gene ID" value="AET5Gv20388900"/>
</dbReference>
<feature type="transmembrane region" description="Helical" evidence="6">
    <location>
        <begin position="105"/>
        <end position="124"/>
    </location>
</feature>
<comment type="subcellular location">
    <subcellularLocation>
        <location evidence="1">Membrane</location>
        <topology evidence="1">Multi-pass membrane protein</topology>
    </subcellularLocation>
</comment>
<accession>A0A453KE45</accession>
<reference evidence="7" key="3">
    <citation type="journal article" date="2017" name="Nature">
        <title>Genome sequence of the progenitor of the wheat D genome Aegilops tauschii.</title>
        <authorList>
            <person name="Luo M.C."/>
            <person name="Gu Y.Q."/>
            <person name="Puiu D."/>
            <person name="Wang H."/>
            <person name="Twardziok S.O."/>
            <person name="Deal K.R."/>
            <person name="Huo N."/>
            <person name="Zhu T."/>
            <person name="Wang L."/>
            <person name="Wang Y."/>
            <person name="McGuire P.E."/>
            <person name="Liu S."/>
            <person name="Long H."/>
            <person name="Ramasamy R.K."/>
            <person name="Rodriguez J.C."/>
            <person name="Van S.L."/>
            <person name="Yuan L."/>
            <person name="Wang Z."/>
            <person name="Xia Z."/>
            <person name="Xiao L."/>
            <person name="Anderson O.D."/>
            <person name="Ouyang S."/>
            <person name="Liang Y."/>
            <person name="Zimin A.V."/>
            <person name="Pertea G."/>
            <person name="Qi P."/>
            <person name="Bennetzen J.L."/>
            <person name="Dai X."/>
            <person name="Dawson M.W."/>
            <person name="Muller H.G."/>
            <person name="Kugler K."/>
            <person name="Rivarola-Duarte L."/>
            <person name="Spannagl M."/>
            <person name="Mayer K.F.X."/>
            <person name="Lu F.H."/>
            <person name="Bevan M.W."/>
            <person name="Leroy P."/>
            <person name="Li P."/>
            <person name="You F.M."/>
            <person name="Sun Q."/>
            <person name="Liu Z."/>
            <person name="Lyons E."/>
            <person name="Wicker T."/>
            <person name="Salzberg S.L."/>
            <person name="Devos K.M."/>
            <person name="Dvorak J."/>
        </authorList>
    </citation>
    <scope>NUCLEOTIDE SEQUENCE [LARGE SCALE GENOMIC DNA]</scope>
    <source>
        <strain evidence="7">cv. AL8/78</strain>
    </source>
</reference>
<evidence type="ECO:0000313" key="8">
    <source>
        <dbReference type="Proteomes" id="UP000015105"/>
    </source>
</evidence>
<evidence type="ECO:0000256" key="4">
    <source>
        <dbReference type="ARBA" id="ARBA00022989"/>
    </source>
</evidence>
<dbReference type="Pfam" id="PF01554">
    <property type="entry name" value="MatE"/>
    <property type="match status" value="1"/>
</dbReference>
<sequence>FNLVSKLFNVPLLNVTTSFVAEQQAVDDSYRGTGENEFRRFPDNKLTEERKFLPAVTTSLALASGIGLMETVALIFGSGTLMDFIGIPVDSPVRIPAEQFLTFRAYGAPPIIVALAAQGAFRGLMDTKTPLYAIGVGNLVNAILDAIFVFPLGLGVRGAALATVTSEYVIACILLWKLNSKVVIFSGKIIGGGMIRYLKSGRWTADR</sequence>
<proteinExistence type="inferred from homology"/>
<feature type="transmembrane region" description="Helical" evidence="6">
    <location>
        <begin position="60"/>
        <end position="85"/>
    </location>
</feature>
<reference evidence="7" key="4">
    <citation type="submission" date="2019-03" db="UniProtKB">
        <authorList>
            <consortium name="EnsemblPlants"/>
        </authorList>
    </citation>
    <scope>IDENTIFICATION</scope>
</reference>
<comment type="similarity">
    <text evidence="2">Belongs to the multi antimicrobial extrusion (MATE) (TC 2.A.66.1) family.</text>
</comment>
<dbReference type="GO" id="GO:0042910">
    <property type="term" value="F:xenobiotic transmembrane transporter activity"/>
    <property type="evidence" value="ECO:0007669"/>
    <property type="project" value="InterPro"/>
</dbReference>
<reference evidence="8" key="1">
    <citation type="journal article" date="2014" name="Science">
        <title>Ancient hybridizations among the ancestral genomes of bread wheat.</title>
        <authorList>
            <consortium name="International Wheat Genome Sequencing Consortium,"/>
            <person name="Marcussen T."/>
            <person name="Sandve S.R."/>
            <person name="Heier L."/>
            <person name="Spannagl M."/>
            <person name="Pfeifer M."/>
            <person name="Jakobsen K.S."/>
            <person name="Wulff B.B."/>
            <person name="Steuernagel B."/>
            <person name="Mayer K.F."/>
            <person name="Olsen O.A."/>
        </authorList>
    </citation>
    <scope>NUCLEOTIDE SEQUENCE [LARGE SCALE GENOMIC DNA]</scope>
    <source>
        <strain evidence="8">cv. AL8/78</strain>
    </source>
</reference>
<dbReference type="Proteomes" id="UP000015105">
    <property type="component" value="Chromosome 5D"/>
</dbReference>
<protein>
    <recommendedName>
        <fullName evidence="9">Polysaccharide biosynthesis protein C-terminal domain-containing protein</fullName>
    </recommendedName>
</protein>
<keyword evidence="8" id="KW-1185">Reference proteome</keyword>
<evidence type="ECO:0000256" key="6">
    <source>
        <dbReference type="SAM" id="Phobius"/>
    </source>
</evidence>
<reference evidence="7" key="5">
    <citation type="journal article" date="2021" name="G3 (Bethesda)">
        <title>Aegilops tauschii genome assembly Aet v5.0 features greater sequence contiguity and improved annotation.</title>
        <authorList>
            <person name="Wang L."/>
            <person name="Zhu T."/>
            <person name="Rodriguez J.C."/>
            <person name="Deal K.R."/>
            <person name="Dubcovsky J."/>
            <person name="McGuire P.E."/>
            <person name="Lux T."/>
            <person name="Spannagl M."/>
            <person name="Mayer K.F.X."/>
            <person name="Baldrich P."/>
            <person name="Meyers B.C."/>
            <person name="Huo N."/>
            <person name="Gu Y.Q."/>
            <person name="Zhou H."/>
            <person name="Devos K.M."/>
            <person name="Bennetzen J.L."/>
            <person name="Unver T."/>
            <person name="Budak H."/>
            <person name="Gulick P.J."/>
            <person name="Galiba G."/>
            <person name="Kalapos B."/>
            <person name="Nelson D.R."/>
            <person name="Li P."/>
            <person name="You F.M."/>
            <person name="Luo M.C."/>
            <person name="Dvorak J."/>
        </authorList>
    </citation>
    <scope>NUCLEOTIDE SEQUENCE [LARGE SCALE GENOMIC DNA]</scope>
    <source>
        <strain evidence="7">cv. AL8/78</strain>
    </source>
</reference>
<feature type="transmembrane region" description="Helical" evidence="6">
    <location>
        <begin position="131"/>
        <end position="152"/>
    </location>
</feature>
<dbReference type="InterPro" id="IPR002528">
    <property type="entry name" value="MATE_fam"/>
</dbReference>
<dbReference type="PANTHER" id="PTHR42893">
    <property type="entry name" value="PROTEIN DETOXIFICATION 44, CHLOROPLASTIC-RELATED"/>
    <property type="match status" value="1"/>
</dbReference>
<name>A0A453KE45_AEGTS</name>
<reference evidence="8" key="2">
    <citation type="journal article" date="2017" name="Nat. Plants">
        <title>The Aegilops tauschii genome reveals multiple impacts of transposons.</title>
        <authorList>
            <person name="Zhao G."/>
            <person name="Zou C."/>
            <person name="Li K."/>
            <person name="Wang K."/>
            <person name="Li T."/>
            <person name="Gao L."/>
            <person name="Zhang X."/>
            <person name="Wang H."/>
            <person name="Yang Z."/>
            <person name="Liu X."/>
            <person name="Jiang W."/>
            <person name="Mao L."/>
            <person name="Kong X."/>
            <person name="Jiao Y."/>
            <person name="Jia J."/>
        </authorList>
    </citation>
    <scope>NUCLEOTIDE SEQUENCE [LARGE SCALE GENOMIC DNA]</scope>
    <source>
        <strain evidence="8">cv. AL8/78</strain>
    </source>
</reference>
<dbReference type="EnsemblPlants" id="AET5Gv20388900.2">
    <property type="protein sequence ID" value="AET5Gv20388900.2"/>
    <property type="gene ID" value="AET5Gv20388900"/>
</dbReference>
<keyword evidence="3 6" id="KW-0812">Transmembrane</keyword>
<feature type="transmembrane region" description="Helical" evidence="6">
    <location>
        <begin position="158"/>
        <end position="178"/>
    </location>
</feature>
<keyword evidence="4 6" id="KW-1133">Transmembrane helix</keyword>
<evidence type="ECO:0008006" key="9">
    <source>
        <dbReference type="Google" id="ProtNLM"/>
    </source>
</evidence>
<evidence type="ECO:0000256" key="2">
    <source>
        <dbReference type="ARBA" id="ARBA00010199"/>
    </source>
</evidence>
<dbReference type="PANTHER" id="PTHR42893:SF46">
    <property type="entry name" value="PROTEIN DETOXIFICATION 44, CHLOROPLASTIC"/>
    <property type="match status" value="1"/>
</dbReference>
<dbReference type="GO" id="GO:0016020">
    <property type="term" value="C:membrane"/>
    <property type="evidence" value="ECO:0007669"/>
    <property type="project" value="UniProtKB-SubCell"/>
</dbReference>
<evidence type="ECO:0000313" key="7">
    <source>
        <dbReference type="EnsemblPlants" id="AET5Gv20388900.2"/>
    </source>
</evidence>